<evidence type="ECO:0000313" key="3">
    <source>
        <dbReference type="Proteomes" id="UP001499942"/>
    </source>
</evidence>
<feature type="region of interest" description="Disordered" evidence="1">
    <location>
        <begin position="1"/>
        <end position="35"/>
    </location>
</feature>
<organism evidence="2 3">
    <name type="scientific">Streptomyces gobitricini</name>
    <dbReference type="NCBI Taxonomy" id="68211"/>
    <lineage>
        <taxon>Bacteria</taxon>
        <taxon>Bacillati</taxon>
        <taxon>Actinomycetota</taxon>
        <taxon>Actinomycetes</taxon>
        <taxon>Kitasatosporales</taxon>
        <taxon>Streptomycetaceae</taxon>
        <taxon>Streptomyces</taxon>
    </lineage>
</organism>
<gene>
    <name evidence="2" type="ORF">GCM10010393_16430</name>
</gene>
<evidence type="ECO:0000313" key="2">
    <source>
        <dbReference type="EMBL" id="GAA2486103.1"/>
    </source>
</evidence>
<dbReference type="EMBL" id="BAAASR010000008">
    <property type="protein sequence ID" value="GAA2486103.1"/>
    <property type="molecule type" value="Genomic_DNA"/>
</dbReference>
<evidence type="ECO:0008006" key="4">
    <source>
        <dbReference type="Google" id="ProtNLM"/>
    </source>
</evidence>
<comment type="caution">
    <text evidence="2">The sequence shown here is derived from an EMBL/GenBank/DDBJ whole genome shotgun (WGS) entry which is preliminary data.</text>
</comment>
<keyword evidence="3" id="KW-1185">Reference proteome</keyword>
<reference evidence="2 3" key="1">
    <citation type="journal article" date="2019" name="Int. J. Syst. Evol. Microbiol.">
        <title>The Global Catalogue of Microorganisms (GCM) 10K type strain sequencing project: providing services to taxonomists for standard genome sequencing and annotation.</title>
        <authorList>
            <consortium name="The Broad Institute Genomics Platform"/>
            <consortium name="The Broad Institute Genome Sequencing Center for Infectious Disease"/>
            <person name="Wu L."/>
            <person name="Ma J."/>
        </authorList>
    </citation>
    <scope>NUCLEOTIDE SEQUENCE [LARGE SCALE GENOMIC DNA]</scope>
    <source>
        <strain evidence="2 3">JCM 5062</strain>
    </source>
</reference>
<feature type="region of interest" description="Disordered" evidence="1">
    <location>
        <begin position="47"/>
        <end position="66"/>
    </location>
</feature>
<feature type="region of interest" description="Disordered" evidence="1">
    <location>
        <begin position="74"/>
        <end position="100"/>
    </location>
</feature>
<proteinExistence type="predicted"/>
<name>A0ABN3LL59_9ACTN</name>
<evidence type="ECO:0000256" key="1">
    <source>
        <dbReference type="SAM" id="MobiDB-lite"/>
    </source>
</evidence>
<accession>A0ABN3LL59</accession>
<protein>
    <recommendedName>
        <fullName evidence="4">Transposase</fullName>
    </recommendedName>
</protein>
<sequence>MTRRPVSVLVSFAPVQHRPPPAPSRTAPQAGKSPASIAPLEVAAHQRSAVGQGGAGLPRRTTPLGTSRLQVVGIGKDDARQARRPPTDAGLHGHGHGHGHKYAIDAASAVVARQRKGQVTVFTSDV</sequence>
<dbReference type="Proteomes" id="UP001499942">
    <property type="component" value="Unassembled WGS sequence"/>
</dbReference>